<reference evidence="5" key="1">
    <citation type="submission" date="2020-10" db="EMBL/GenBank/DDBJ databases">
        <authorList>
            <person name="Gilroy R."/>
        </authorList>
    </citation>
    <scope>NUCLEOTIDE SEQUENCE</scope>
    <source>
        <strain evidence="5">CHK154-7741</strain>
    </source>
</reference>
<evidence type="ECO:0000256" key="2">
    <source>
        <dbReference type="ARBA" id="ARBA00022801"/>
    </source>
</evidence>
<dbReference type="CDD" id="cd09999">
    <property type="entry name" value="Arginase-like_1"/>
    <property type="match status" value="1"/>
</dbReference>
<evidence type="ECO:0000313" key="5">
    <source>
        <dbReference type="EMBL" id="HIU92327.1"/>
    </source>
</evidence>
<comment type="similarity">
    <text evidence="4">Belongs to the arginase family.</text>
</comment>
<dbReference type="GO" id="GO:0030145">
    <property type="term" value="F:manganese ion binding"/>
    <property type="evidence" value="ECO:0007669"/>
    <property type="project" value="TreeGrafter"/>
</dbReference>
<dbReference type="GO" id="GO:0005829">
    <property type="term" value="C:cytosol"/>
    <property type="evidence" value="ECO:0007669"/>
    <property type="project" value="TreeGrafter"/>
</dbReference>
<dbReference type="PANTHER" id="PTHR43782:SF3">
    <property type="entry name" value="ARGINASE"/>
    <property type="match status" value="1"/>
</dbReference>
<protein>
    <submittedName>
        <fullName evidence="5">Arginase family protein</fullName>
    </submittedName>
</protein>
<dbReference type="AlphaFoldDB" id="A0A9D1MZH8"/>
<keyword evidence="3" id="KW-0464">Manganese</keyword>
<evidence type="ECO:0000256" key="1">
    <source>
        <dbReference type="ARBA" id="ARBA00022723"/>
    </source>
</evidence>
<sequence>MKNEISTIRLIYPQWQGGDVSSLLPDFSEEESSTGYYIGAYLLNFLAPKTNQKILKVPVVEEYEKRKIQDGITDRDVILKQTNAAIQILEKEQPDKIVTLGGECSVSVVPFSYLAHKYQNDVAVIWIDAHPDITLPGDTYTGYHAMAVTALMGEGDKKIVSLLPEKIKASNILLAGIRDWERDEIKIRQKTYGLKHLSPQDIRIDVDAVTNWICTTGAKKVLIHFDMDVLEPSEIIPAVGICPDGLKIKETLELINKIAESYDIVGLTIAEPMPRIALKLKRMMQQLPLLN</sequence>
<evidence type="ECO:0000313" key="6">
    <source>
        <dbReference type="Proteomes" id="UP000886748"/>
    </source>
</evidence>
<evidence type="ECO:0000256" key="3">
    <source>
        <dbReference type="ARBA" id="ARBA00023211"/>
    </source>
</evidence>
<dbReference type="PRINTS" id="PR00116">
    <property type="entry name" value="ARGINASE"/>
</dbReference>
<dbReference type="Proteomes" id="UP000886748">
    <property type="component" value="Unassembled WGS sequence"/>
</dbReference>
<dbReference type="EMBL" id="DVOD01000030">
    <property type="protein sequence ID" value="HIU92327.1"/>
    <property type="molecule type" value="Genomic_DNA"/>
</dbReference>
<dbReference type="InterPro" id="IPR023696">
    <property type="entry name" value="Ureohydrolase_dom_sf"/>
</dbReference>
<name>A0A9D1MZH8_9CLOT</name>
<dbReference type="GO" id="GO:0004053">
    <property type="term" value="F:arginase activity"/>
    <property type="evidence" value="ECO:0007669"/>
    <property type="project" value="TreeGrafter"/>
</dbReference>
<reference evidence="5" key="2">
    <citation type="journal article" date="2021" name="PeerJ">
        <title>Extensive microbial diversity within the chicken gut microbiome revealed by metagenomics and culture.</title>
        <authorList>
            <person name="Gilroy R."/>
            <person name="Ravi A."/>
            <person name="Getino M."/>
            <person name="Pursley I."/>
            <person name="Horton D.L."/>
            <person name="Alikhan N.F."/>
            <person name="Baker D."/>
            <person name="Gharbi K."/>
            <person name="Hall N."/>
            <person name="Watson M."/>
            <person name="Adriaenssens E.M."/>
            <person name="Foster-Nyarko E."/>
            <person name="Jarju S."/>
            <person name="Secka A."/>
            <person name="Antonio M."/>
            <person name="Oren A."/>
            <person name="Chaudhuri R.R."/>
            <person name="La Ragione R."/>
            <person name="Hildebrand F."/>
            <person name="Pallen M.J."/>
        </authorList>
    </citation>
    <scope>NUCLEOTIDE SEQUENCE</scope>
    <source>
        <strain evidence="5">CHK154-7741</strain>
    </source>
</reference>
<dbReference type="SUPFAM" id="SSF52768">
    <property type="entry name" value="Arginase/deacetylase"/>
    <property type="match status" value="1"/>
</dbReference>
<proteinExistence type="inferred from homology"/>
<dbReference type="Pfam" id="PF00491">
    <property type="entry name" value="Arginase"/>
    <property type="match status" value="1"/>
</dbReference>
<gene>
    <name evidence="5" type="ORF">IAD26_04240</name>
</gene>
<keyword evidence="2" id="KW-0378">Hydrolase</keyword>
<keyword evidence="1" id="KW-0479">Metal-binding</keyword>
<dbReference type="InterPro" id="IPR006035">
    <property type="entry name" value="Ureohydrolase"/>
</dbReference>
<dbReference type="Gene3D" id="3.40.800.10">
    <property type="entry name" value="Ureohydrolase domain"/>
    <property type="match status" value="1"/>
</dbReference>
<dbReference type="PANTHER" id="PTHR43782">
    <property type="entry name" value="ARGINASE"/>
    <property type="match status" value="1"/>
</dbReference>
<evidence type="ECO:0000256" key="4">
    <source>
        <dbReference type="PROSITE-ProRule" id="PRU00742"/>
    </source>
</evidence>
<accession>A0A9D1MZH8</accession>
<comment type="caution">
    <text evidence="5">The sequence shown here is derived from an EMBL/GenBank/DDBJ whole genome shotgun (WGS) entry which is preliminary data.</text>
</comment>
<dbReference type="PROSITE" id="PS51409">
    <property type="entry name" value="ARGINASE_2"/>
    <property type="match status" value="1"/>
</dbReference>
<organism evidence="5 6">
    <name type="scientific">Candidatus Limenecus avicola</name>
    <dbReference type="NCBI Taxonomy" id="2840847"/>
    <lineage>
        <taxon>Bacteria</taxon>
        <taxon>Bacillati</taxon>
        <taxon>Bacillota</taxon>
        <taxon>Clostridia</taxon>
        <taxon>Eubacteriales</taxon>
        <taxon>Clostridiaceae</taxon>
        <taxon>Clostridiaceae incertae sedis</taxon>
        <taxon>Candidatus Limenecus</taxon>
    </lineage>
</organism>